<protein>
    <submittedName>
        <fullName evidence="1">Uncharacterized protein</fullName>
    </submittedName>
</protein>
<gene>
    <name evidence="1" type="ORF">MGWOODY_Tha555</name>
</gene>
<organism evidence="1">
    <name type="scientific">hydrothermal vent metagenome</name>
    <dbReference type="NCBI Taxonomy" id="652676"/>
    <lineage>
        <taxon>unclassified sequences</taxon>
        <taxon>metagenomes</taxon>
        <taxon>ecological metagenomes</taxon>
    </lineage>
</organism>
<reference evidence="1" key="1">
    <citation type="submission" date="2015-10" db="EMBL/GenBank/DDBJ databases">
        <authorList>
            <person name="Gilbert D.G."/>
        </authorList>
    </citation>
    <scope>NUCLEOTIDE SEQUENCE</scope>
</reference>
<accession>A0A160T9U4</accession>
<evidence type="ECO:0000313" key="1">
    <source>
        <dbReference type="EMBL" id="CUS40421.1"/>
    </source>
</evidence>
<sequence length="370" mass="40324">MSIVSIKRRQLAYKLGSKADTRQFVPFSKTTNGDHGRKVFIDAALAPLFASLIDPNSAKGVQTIMKIEQLRAIAGGVTSNSNVNTPFEYMENFVDLALYYQIHNGVAEAGNSAVPGVYITDITFAGKETNSPAGLYVRKPDGRSWKTRVVENGIAETEVGFIRSGKNVDDVADQSSDIAGVDGFGNQNSFNLFFIPEMVRNEMGIWMTPCRRAFRPLEAAQRLANTLINTQRYRSQNNSATPIKWTLAGDGVKLLQLALENVPGILDKHQFKLHDPVADIVQVINTLEMKGAKFDSTPVAYSGTNKRALASAALSLNNGNLSQYHKSLQKDIKAEAGNISVAPVAGPSKNGKVTTDFLSYVKNMSSSLTW</sequence>
<proteinExistence type="predicted"/>
<dbReference type="EMBL" id="CZQC01000014">
    <property type="protein sequence ID" value="CUS40421.1"/>
    <property type="molecule type" value="Genomic_DNA"/>
</dbReference>
<dbReference type="AlphaFoldDB" id="A0A160T9U4"/>
<name>A0A160T9U4_9ZZZZ</name>